<protein>
    <submittedName>
        <fullName evidence="1">Uncharacterized protein</fullName>
    </submittedName>
</protein>
<dbReference type="STRING" id="225848.Sps_02493"/>
<organism evidence="1 2">
    <name type="scientific">Shewanella psychrophila</name>
    <dbReference type="NCBI Taxonomy" id="225848"/>
    <lineage>
        <taxon>Bacteria</taxon>
        <taxon>Pseudomonadati</taxon>
        <taxon>Pseudomonadota</taxon>
        <taxon>Gammaproteobacteria</taxon>
        <taxon>Alteromonadales</taxon>
        <taxon>Shewanellaceae</taxon>
        <taxon>Shewanella</taxon>
    </lineage>
</organism>
<name>A0A1S6HQ37_9GAMM</name>
<keyword evidence="2" id="KW-1185">Reference proteome</keyword>
<dbReference type="AlphaFoldDB" id="A0A1S6HQ37"/>
<sequence length="215" mass="23390">MSEIQVTPMPAFMPIQGAETKMLDQALSQSPIAAKAIKSQGTDTTSLYLFSSGSRDPLALIDSILSKYITDQTKLAETKADAISKKSEAIAEINRLWGLIMSDRLPNTKPGDNKTTSLNGGKASDYLLEIDVIIKQQLGNSEGIKEIVGSGGMSQNVTYDQLQSMNATMTAYCDTIQVDLDTEQQEFKNVMTEITSAQEEIRDVRRSIISISQGG</sequence>
<gene>
    <name evidence="1" type="ORF">Sps_02493</name>
</gene>
<dbReference type="KEGG" id="spsw:Sps_02493"/>
<dbReference type="RefSeq" id="WP_077752790.1">
    <property type="nucleotide sequence ID" value="NZ_CP014782.1"/>
</dbReference>
<proteinExistence type="predicted"/>
<reference evidence="1 2" key="1">
    <citation type="submission" date="2016-03" db="EMBL/GenBank/DDBJ databases">
        <title>Complete genome sequence of Shewanella psychrophila WP2, a deep sea bacterium isolated from west Pacific sediment.</title>
        <authorList>
            <person name="Xu G."/>
            <person name="Jian H."/>
        </authorList>
    </citation>
    <scope>NUCLEOTIDE SEQUENCE [LARGE SCALE GENOMIC DNA]</scope>
    <source>
        <strain evidence="1 2">WP2</strain>
    </source>
</reference>
<evidence type="ECO:0000313" key="2">
    <source>
        <dbReference type="Proteomes" id="UP000189545"/>
    </source>
</evidence>
<dbReference type="EMBL" id="CP014782">
    <property type="protein sequence ID" value="AQS37647.1"/>
    <property type="molecule type" value="Genomic_DNA"/>
</dbReference>
<accession>A0A1S6HQ37</accession>
<dbReference type="OrthoDB" id="6455159at2"/>
<dbReference type="Proteomes" id="UP000189545">
    <property type="component" value="Chromosome"/>
</dbReference>
<evidence type="ECO:0000313" key="1">
    <source>
        <dbReference type="EMBL" id="AQS37647.1"/>
    </source>
</evidence>